<dbReference type="AlphaFoldDB" id="A0A318XHG0"/>
<evidence type="ECO:0000256" key="4">
    <source>
        <dbReference type="ARBA" id="ARBA00022475"/>
    </source>
</evidence>
<dbReference type="CDD" id="cd03225">
    <property type="entry name" value="ABC_cobalt_CbiO_domain1"/>
    <property type="match status" value="1"/>
</dbReference>
<comment type="caution">
    <text evidence="10">The sequence shown here is derived from an EMBL/GenBank/DDBJ whole genome shotgun (WGS) entry which is preliminary data.</text>
</comment>
<organism evidence="10 11">
    <name type="scientific">Ruminiclostridium sufflavum DSM 19573</name>
    <dbReference type="NCBI Taxonomy" id="1121337"/>
    <lineage>
        <taxon>Bacteria</taxon>
        <taxon>Bacillati</taxon>
        <taxon>Bacillota</taxon>
        <taxon>Clostridia</taxon>
        <taxon>Eubacteriales</taxon>
        <taxon>Oscillospiraceae</taxon>
        <taxon>Ruminiclostridium</taxon>
    </lineage>
</organism>
<dbReference type="Pfam" id="PF00005">
    <property type="entry name" value="ABC_tran"/>
    <property type="match status" value="1"/>
</dbReference>
<keyword evidence="11" id="KW-1185">Reference proteome</keyword>
<dbReference type="InterPro" id="IPR015856">
    <property type="entry name" value="ABC_transpr_CbiO/EcfA_su"/>
</dbReference>
<dbReference type="Proteomes" id="UP000248132">
    <property type="component" value="Unassembled WGS sequence"/>
</dbReference>
<keyword evidence="7" id="KW-1278">Translocase</keyword>
<keyword evidence="8" id="KW-0472">Membrane</keyword>
<dbReference type="SMART" id="SM00382">
    <property type="entry name" value="AAA"/>
    <property type="match status" value="1"/>
</dbReference>
<protein>
    <submittedName>
        <fullName evidence="10">Cobalt/nickel transport system ATP-binding protein</fullName>
    </submittedName>
</protein>
<sequence>MIEIINVSYAYEGRTALSDITVSISRGEAVALMGPNGSGKSTLLKLINGIVSPDSGTYKFDKEEITQKRLRNTKFSKLFHQKIGFVFQNSDTQLFCANVYDEIAFGPRQMGMGEREVEARVNDCLSLLNIESLKDRQPYHLSGGEKRKLAIACVLSMNPDVLVLDEPMNGLDPRTQRWLVEFLTELNKAGKTLITSTHNLELVQEISSRAVLFDEDHKIAADTNTKKLLENIDLLKKVNLIDEYYHRHEGNEHSHYHIHNYGHKP</sequence>
<dbReference type="GO" id="GO:0043190">
    <property type="term" value="C:ATP-binding cassette (ABC) transporter complex"/>
    <property type="evidence" value="ECO:0007669"/>
    <property type="project" value="TreeGrafter"/>
</dbReference>
<dbReference type="SUPFAM" id="SSF52540">
    <property type="entry name" value="P-loop containing nucleoside triphosphate hydrolases"/>
    <property type="match status" value="1"/>
</dbReference>
<dbReference type="InterPro" id="IPR003593">
    <property type="entry name" value="AAA+_ATPase"/>
</dbReference>
<dbReference type="FunFam" id="3.40.50.300:FF:000224">
    <property type="entry name" value="Energy-coupling factor transporter ATP-binding protein EcfA"/>
    <property type="match status" value="1"/>
</dbReference>
<dbReference type="InterPro" id="IPR027417">
    <property type="entry name" value="P-loop_NTPase"/>
</dbReference>
<dbReference type="PANTHER" id="PTHR43553">
    <property type="entry name" value="HEAVY METAL TRANSPORTER"/>
    <property type="match status" value="1"/>
</dbReference>
<comment type="similarity">
    <text evidence="2">Belongs to the ABC transporter superfamily.</text>
</comment>
<feature type="domain" description="ABC transporter" evidence="9">
    <location>
        <begin position="2"/>
        <end position="240"/>
    </location>
</feature>
<dbReference type="InterPro" id="IPR017871">
    <property type="entry name" value="ABC_transporter-like_CS"/>
</dbReference>
<evidence type="ECO:0000313" key="10">
    <source>
        <dbReference type="EMBL" id="PYG84301.1"/>
    </source>
</evidence>
<dbReference type="InterPro" id="IPR003439">
    <property type="entry name" value="ABC_transporter-like_ATP-bd"/>
</dbReference>
<evidence type="ECO:0000256" key="2">
    <source>
        <dbReference type="ARBA" id="ARBA00005417"/>
    </source>
</evidence>
<dbReference type="PANTHER" id="PTHR43553:SF27">
    <property type="entry name" value="ENERGY-COUPLING FACTOR TRANSPORTER ATP-BINDING PROTEIN ECFA2"/>
    <property type="match status" value="1"/>
</dbReference>
<dbReference type="Gene3D" id="3.40.50.300">
    <property type="entry name" value="P-loop containing nucleotide triphosphate hydrolases"/>
    <property type="match status" value="1"/>
</dbReference>
<keyword evidence="3" id="KW-0813">Transport</keyword>
<evidence type="ECO:0000256" key="1">
    <source>
        <dbReference type="ARBA" id="ARBA00004202"/>
    </source>
</evidence>
<dbReference type="GO" id="GO:0005524">
    <property type="term" value="F:ATP binding"/>
    <property type="evidence" value="ECO:0007669"/>
    <property type="project" value="UniProtKB-KW"/>
</dbReference>
<evidence type="ECO:0000256" key="7">
    <source>
        <dbReference type="ARBA" id="ARBA00022967"/>
    </source>
</evidence>
<dbReference type="InterPro" id="IPR050095">
    <property type="entry name" value="ECF_ABC_transporter_ATP-bd"/>
</dbReference>
<evidence type="ECO:0000256" key="5">
    <source>
        <dbReference type="ARBA" id="ARBA00022741"/>
    </source>
</evidence>
<evidence type="ECO:0000256" key="3">
    <source>
        <dbReference type="ARBA" id="ARBA00022448"/>
    </source>
</evidence>
<dbReference type="PROSITE" id="PS00211">
    <property type="entry name" value="ABC_TRANSPORTER_1"/>
    <property type="match status" value="1"/>
</dbReference>
<dbReference type="GO" id="GO:0016887">
    <property type="term" value="F:ATP hydrolysis activity"/>
    <property type="evidence" value="ECO:0007669"/>
    <property type="project" value="InterPro"/>
</dbReference>
<keyword evidence="4" id="KW-1003">Cell membrane</keyword>
<evidence type="ECO:0000313" key="11">
    <source>
        <dbReference type="Proteomes" id="UP000248132"/>
    </source>
</evidence>
<evidence type="ECO:0000256" key="6">
    <source>
        <dbReference type="ARBA" id="ARBA00022840"/>
    </source>
</evidence>
<comment type="subcellular location">
    <subcellularLocation>
        <location evidence="1">Cell membrane</location>
        <topology evidence="1">Peripheral membrane protein</topology>
    </subcellularLocation>
</comment>
<dbReference type="GO" id="GO:0042626">
    <property type="term" value="F:ATPase-coupled transmembrane transporter activity"/>
    <property type="evidence" value="ECO:0007669"/>
    <property type="project" value="TreeGrafter"/>
</dbReference>
<evidence type="ECO:0000256" key="8">
    <source>
        <dbReference type="ARBA" id="ARBA00023136"/>
    </source>
</evidence>
<dbReference type="RefSeq" id="WP_110463603.1">
    <property type="nucleotide sequence ID" value="NZ_QKMR01000034.1"/>
</dbReference>
<evidence type="ECO:0000259" key="9">
    <source>
        <dbReference type="PROSITE" id="PS50893"/>
    </source>
</evidence>
<accession>A0A318XHG0</accession>
<dbReference type="EMBL" id="QKMR01000034">
    <property type="protein sequence ID" value="PYG84301.1"/>
    <property type="molecule type" value="Genomic_DNA"/>
</dbReference>
<name>A0A318XHG0_9FIRM</name>
<dbReference type="PROSITE" id="PS50893">
    <property type="entry name" value="ABC_TRANSPORTER_2"/>
    <property type="match status" value="1"/>
</dbReference>
<keyword evidence="6 10" id="KW-0067">ATP-binding</keyword>
<keyword evidence="5" id="KW-0547">Nucleotide-binding</keyword>
<reference evidence="10 11" key="1">
    <citation type="submission" date="2018-06" db="EMBL/GenBank/DDBJ databases">
        <title>Genomic Encyclopedia of Type Strains, Phase I: the one thousand microbial genomes (KMG-I) project.</title>
        <authorList>
            <person name="Kyrpides N."/>
        </authorList>
    </citation>
    <scope>NUCLEOTIDE SEQUENCE [LARGE SCALE GENOMIC DNA]</scope>
    <source>
        <strain evidence="10 11">DSM 19573</strain>
    </source>
</reference>
<dbReference type="OrthoDB" id="9784332at2"/>
<gene>
    <name evidence="10" type="ORF">LY28_03665</name>
</gene>
<proteinExistence type="inferred from homology"/>